<dbReference type="KEGG" id="hoh:Hoch_5693"/>
<feature type="compositionally biased region" description="Basic residues" evidence="1">
    <location>
        <begin position="11"/>
        <end position="22"/>
    </location>
</feature>
<dbReference type="InterPro" id="IPR013783">
    <property type="entry name" value="Ig-like_fold"/>
</dbReference>
<dbReference type="InterPro" id="IPR036116">
    <property type="entry name" value="FN3_sf"/>
</dbReference>
<dbReference type="Proteomes" id="UP000001880">
    <property type="component" value="Chromosome"/>
</dbReference>
<dbReference type="NCBIfam" id="NF041770">
    <property type="entry name" value="CFI_box_CTERM"/>
    <property type="match status" value="1"/>
</dbReference>
<gene>
    <name evidence="3" type="ordered locus">Hoch_5693</name>
</gene>
<feature type="region of interest" description="Disordered" evidence="1">
    <location>
        <begin position="179"/>
        <end position="205"/>
    </location>
</feature>
<protein>
    <submittedName>
        <fullName evidence="3">Fibronectin type III domain protein</fullName>
    </submittedName>
</protein>
<reference evidence="3 4" key="1">
    <citation type="journal article" date="2010" name="Stand. Genomic Sci.">
        <title>Complete genome sequence of Haliangium ochraceum type strain (SMP-2).</title>
        <authorList>
            <consortium name="US DOE Joint Genome Institute (JGI-PGF)"/>
            <person name="Ivanova N."/>
            <person name="Daum C."/>
            <person name="Lang E."/>
            <person name="Abt B."/>
            <person name="Kopitz M."/>
            <person name="Saunders E."/>
            <person name="Lapidus A."/>
            <person name="Lucas S."/>
            <person name="Glavina Del Rio T."/>
            <person name="Nolan M."/>
            <person name="Tice H."/>
            <person name="Copeland A."/>
            <person name="Cheng J.F."/>
            <person name="Chen F."/>
            <person name="Bruce D."/>
            <person name="Goodwin L."/>
            <person name="Pitluck S."/>
            <person name="Mavromatis K."/>
            <person name="Pati A."/>
            <person name="Mikhailova N."/>
            <person name="Chen A."/>
            <person name="Palaniappan K."/>
            <person name="Land M."/>
            <person name="Hauser L."/>
            <person name="Chang Y.J."/>
            <person name="Jeffries C.D."/>
            <person name="Detter J.C."/>
            <person name="Brettin T."/>
            <person name="Rohde M."/>
            <person name="Goker M."/>
            <person name="Bristow J."/>
            <person name="Markowitz V."/>
            <person name="Eisen J.A."/>
            <person name="Hugenholtz P."/>
            <person name="Kyrpides N.C."/>
            <person name="Klenk H.P."/>
        </authorList>
    </citation>
    <scope>NUCLEOTIDE SEQUENCE [LARGE SCALE GENOMIC DNA]</scope>
    <source>
        <strain evidence="4">DSM 14365 / CIP 107738 / JCM 11303 / AJ 13395 / SMP-2</strain>
    </source>
</reference>
<dbReference type="SMART" id="SM00060">
    <property type="entry name" value="FN3"/>
    <property type="match status" value="1"/>
</dbReference>
<dbReference type="Gene3D" id="2.60.40.10">
    <property type="entry name" value="Immunoglobulins"/>
    <property type="match status" value="1"/>
</dbReference>
<dbReference type="OrthoDB" id="5481505at2"/>
<feature type="region of interest" description="Disordered" evidence="1">
    <location>
        <begin position="315"/>
        <end position="341"/>
    </location>
</feature>
<evidence type="ECO:0000313" key="3">
    <source>
        <dbReference type="EMBL" id="ACY18170.1"/>
    </source>
</evidence>
<dbReference type="EMBL" id="CP001804">
    <property type="protein sequence ID" value="ACY18170.1"/>
    <property type="molecule type" value="Genomic_DNA"/>
</dbReference>
<dbReference type="eggNOG" id="COG4886">
    <property type="taxonomic scope" value="Bacteria"/>
</dbReference>
<dbReference type="CDD" id="cd00063">
    <property type="entry name" value="FN3"/>
    <property type="match status" value="1"/>
</dbReference>
<keyword evidence="4" id="KW-1185">Reference proteome</keyword>
<dbReference type="AlphaFoldDB" id="D0LGE5"/>
<dbReference type="RefSeq" id="WP_012830762.1">
    <property type="nucleotide sequence ID" value="NC_013440.1"/>
</dbReference>
<dbReference type="InterPro" id="IPR003961">
    <property type="entry name" value="FN3_dom"/>
</dbReference>
<proteinExistence type="predicted"/>
<evidence type="ECO:0000256" key="1">
    <source>
        <dbReference type="SAM" id="MobiDB-lite"/>
    </source>
</evidence>
<organism evidence="3 4">
    <name type="scientific">Haliangium ochraceum (strain DSM 14365 / JCM 11303 / SMP-2)</name>
    <dbReference type="NCBI Taxonomy" id="502025"/>
    <lineage>
        <taxon>Bacteria</taxon>
        <taxon>Pseudomonadati</taxon>
        <taxon>Myxococcota</taxon>
        <taxon>Polyangia</taxon>
        <taxon>Haliangiales</taxon>
        <taxon>Kofleriaceae</taxon>
        <taxon>Haliangium</taxon>
    </lineage>
</organism>
<accession>D0LGE5</accession>
<dbReference type="InterPro" id="IPR049886">
    <property type="entry name" value="CFI_box_CTERM_dom"/>
</dbReference>
<name>D0LGE5_HALO1</name>
<evidence type="ECO:0000313" key="4">
    <source>
        <dbReference type="Proteomes" id="UP000001880"/>
    </source>
</evidence>
<evidence type="ECO:0000259" key="2">
    <source>
        <dbReference type="PROSITE" id="PS50853"/>
    </source>
</evidence>
<dbReference type="STRING" id="502025.Hoch_5693"/>
<feature type="region of interest" description="Disordered" evidence="1">
    <location>
        <begin position="1"/>
        <end position="23"/>
    </location>
</feature>
<feature type="compositionally biased region" description="Polar residues" evidence="1">
    <location>
        <begin position="179"/>
        <end position="193"/>
    </location>
</feature>
<dbReference type="SUPFAM" id="SSF49265">
    <property type="entry name" value="Fibronectin type III"/>
    <property type="match status" value="1"/>
</dbReference>
<feature type="domain" description="Fibronectin type-III" evidence="2">
    <location>
        <begin position="374"/>
        <end position="481"/>
    </location>
</feature>
<sequence length="566" mass="62014">MTRISPSNPSPKRHPRRRRRRSSAAVLATAAAALAGLWSGRPLAQPAPPALAPADEGGTCRIVQLEMTPGDDLQLVAWIEDEAGNYVDTAFITQLTGSYGLGNRPGMMEFNSGYRWPYGRRTTTFPVWAHRHGMTWPLVVFQDGDERNLSHSMGQSSLDHFYCRPFRERDEAWDTQTCATQPYTDKGTLSEQELSPYPPRRDVDTVPGIDDSDVEMFPGMNPFDAVSRATPLGGEAFRIDWQIPQGLPEGTYVAWVEASKEFDQNESYSYPEPEGIPWAEYGAPYRGQPSVVYRVPFTIDADQQSITSAAEYVGYGDPEGADGELRPASPDDGISRGVPGSGASRLLLNADGDDMYRVRVTALPFVSDEQAPGTPSAVEVLSSSPSSIELSFMAPGDDDDLGQVAGYEIRYLTGAPITVENFSDGTPAAVRMVVAEPGTEQVVEIRDLLPRLNYSIGIRAFDECQNYGGIRVIEAATTEFAGGQVDACFVATAAYGSLMERDVEMLRRFRDRFLRTHVTGELLVQSYYTFGPALARLIGPSDTLRRAARATLSPLVERVRALAPAR</sequence>
<dbReference type="PROSITE" id="PS50853">
    <property type="entry name" value="FN3"/>
    <property type="match status" value="1"/>
</dbReference>
<dbReference type="HOGENOM" id="CLU_481267_0_0_7"/>